<dbReference type="InterPro" id="IPR006103">
    <property type="entry name" value="Glyco_hydro_2_cat"/>
</dbReference>
<name>K9DU18_9BACE</name>
<keyword evidence="10" id="KW-1185">Reference proteome</keyword>
<dbReference type="SUPFAM" id="SSF49303">
    <property type="entry name" value="beta-Galactosidase/glucuronidase domain"/>
    <property type="match status" value="1"/>
</dbReference>
<evidence type="ECO:0008006" key="11">
    <source>
        <dbReference type="Google" id="ProtNLM"/>
    </source>
</evidence>
<dbReference type="PANTHER" id="PTHR42732:SF1">
    <property type="entry name" value="BETA-MANNOSIDASE"/>
    <property type="match status" value="1"/>
</dbReference>
<protein>
    <recommendedName>
        <fullName evidence="11">Beta-galactosidase</fullName>
    </recommendedName>
</protein>
<evidence type="ECO:0000313" key="9">
    <source>
        <dbReference type="EMBL" id="EKU88374.1"/>
    </source>
</evidence>
<evidence type="ECO:0000256" key="3">
    <source>
        <dbReference type="ARBA" id="ARBA00023295"/>
    </source>
</evidence>
<dbReference type="InterPro" id="IPR017853">
    <property type="entry name" value="GH"/>
</dbReference>
<dbReference type="InterPro" id="IPR013783">
    <property type="entry name" value="Ig-like_fold"/>
</dbReference>
<dbReference type="eggNOG" id="COG3250">
    <property type="taxonomic scope" value="Bacteria"/>
</dbReference>
<dbReference type="Proteomes" id="UP000009872">
    <property type="component" value="Unassembled WGS sequence"/>
</dbReference>
<dbReference type="Pfam" id="PF16355">
    <property type="entry name" value="DUF4982"/>
    <property type="match status" value="1"/>
</dbReference>
<dbReference type="RefSeq" id="WP_009131943.1">
    <property type="nucleotide sequence ID" value="NZ_JH992944.1"/>
</dbReference>
<dbReference type="Gene3D" id="3.20.20.80">
    <property type="entry name" value="Glycosidases"/>
    <property type="match status" value="1"/>
</dbReference>
<dbReference type="STRING" id="742727.HMPREF9447_04431"/>
<dbReference type="InterPro" id="IPR008979">
    <property type="entry name" value="Galactose-bd-like_sf"/>
</dbReference>
<dbReference type="GO" id="GO:0005975">
    <property type="term" value="P:carbohydrate metabolic process"/>
    <property type="evidence" value="ECO:0007669"/>
    <property type="project" value="InterPro"/>
</dbReference>
<comment type="similarity">
    <text evidence="1">Belongs to the glycosyl hydrolase 2 family.</text>
</comment>
<feature type="domain" description="DUF4982" evidence="7">
    <location>
        <begin position="639"/>
        <end position="691"/>
    </location>
</feature>
<dbReference type="InterPro" id="IPR023232">
    <property type="entry name" value="Glyco_hydro_2_AS"/>
</dbReference>
<dbReference type="Pfam" id="PF02836">
    <property type="entry name" value="Glyco_hydro_2_C"/>
    <property type="match status" value="1"/>
</dbReference>
<dbReference type="PRINTS" id="PR00132">
    <property type="entry name" value="GLHYDRLASE2"/>
</dbReference>
<feature type="domain" description="Glycoside hydrolase family 2 immunoglobulin-like beta-sandwich" evidence="4">
    <location>
        <begin position="196"/>
        <end position="306"/>
    </location>
</feature>
<dbReference type="Pfam" id="PF00703">
    <property type="entry name" value="Glyco_hydro_2"/>
    <property type="match status" value="1"/>
</dbReference>
<dbReference type="PANTHER" id="PTHR42732">
    <property type="entry name" value="BETA-GALACTOSIDASE"/>
    <property type="match status" value="1"/>
</dbReference>
<organism evidence="9 10">
    <name type="scientific">Bacteroides oleiciplenus YIT 12058</name>
    <dbReference type="NCBI Taxonomy" id="742727"/>
    <lineage>
        <taxon>Bacteria</taxon>
        <taxon>Pseudomonadati</taxon>
        <taxon>Bacteroidota</taxon>
        <taxon>Bacteroidia</taxon>
        <taxon>Bacteroidales</taxon>
        <taxon>Bacteroidaceae</taxon>
        <taxon>Bacteroides</taxon>
    </lineage>
</organism>
<proteinExistence type="inferred from homology"/>
<feature type="domain" description="Glycoside hydrolase family 2 catalytic" evidence="5">
    <location>
        <begin position="316"/>
        <end position="544"/>
    </location>
</feature>
<evidence type="ECO:0000256" key="1">
    <source>
        <dbReference type="ARBA" id="ARBA00007401"/>
    </source>
</evidence>
<feature type="domain" description="Glycoside hydrolase family 2" evidence="8">
    <location>
        <begin position="706"/>
        <end position="808"/>
    </location>
</feature>
<accession>K9DU18</accession>
<dbReference type="Pfam" id="PF02837">
    <property type="entry name" value="Glyco_hydro_2_N"/>
    <property type="match status" value="1"/>
</dbReference>
<dbReference type="GO" id="GO:0004553">
    <property type="term" value="F:hydrolase activity, hydrolyzing O-glycosyl compounds"/>
    <property type="evidence" value="ECO:0007669"/>
    <property type="project" value="InterPro"/>
</dbReference>
<evidence type="ECO:0000259" key="8">
    <source>
        <dbReference type="Pfam" id="PF18565"/>
    </source>
</evidence>
<dbReference type="InterPro" id="IPR006102">
    <property type="entry name" value="Ig-like_GH2"/>
</dbReference>
<dbReference type="SUPFAM" id="SSF51445">
    <property type="entry name" value="(Trans)glycosidases"/>
    <property type="match status" value="1"/>
</dbReference>
<comment type="caution">
    <text evidence="9">The sequence shown here is derived from an EMBL/GenBank/DDBJ whole genome shotgun (WGS) entry which is preliminary data.</text>
</comment>
<evidence type="ECO:0000313" key="10">
    <source>
        <dbReference type="Proteomes" id="UP000009872"/>
    </source>
</evidence>
<evidence type="ECO:0000259" key="4">
    <source>
        <dbReference type="Pfam" id="PF00703"/>
    </source>
</evidence>
<dbReference type="EMBL" id="ADLF01000021">
    <property type="protein sequence ID" value="EKU88374.1"/>
    <property type="molecule type" value="Genomic_DNA"/>
</dbReference>
<dbReference type="Gene3D" id="2.60.120.260">
    <property type="entry name" value="Galactose-binding domain-like"/>
    <property type="match status" value="1"/>
</dbReference>
<evidence type="ECO:0000259" key="6">
    <source>
        <dbReference type="Pfam" id="PF02837"/>
    </source>
</evidence>
<dbReference type="Gene3D" id="2.60.40.10">
    <property type="entry name" value="Immunoglobulins"/>
    <property type="match status" value="3"/>
</dbReference>
<evidence type="ECO:0000256" key="2">
    <source>
        <dbReference type="ARBA" id="ARBA00022801"/>
    </source>
</evidence>
<reference evidence="9 10" key="1">
    <citation type="submission" date="2012-09" db="EMBL/GenBank/DDBJ databases">
        <title>The Genome Sequence of Bacteroides oleiciplenus YIT 12058.</title>
        <authorList>
            <consortium name="The Broad Institute Genome Sequencing Platform"/>
            <person name="Earl A."/>
            <person name="Ward D."/>
            <person name="Feldgarden M."/>
            <person name="Gevers D."/>
            <person name="Morotomi M."/>
            <person name="Walker B."/>
            <person name="Young S.K."/>
            <person name="Zeng Q."/>
            <person name="Gargeya S."/>
            <person name="Fitzgerald M."/>
            <person name="Haas B."/>
            <person name="Abouelleil A."/>
            <person name="Alvarado L."/>
            <person name="Arachchi H.M."/>
            <person name="Berlin A.M."/>
            <person name="Chapman S.B."/>
            <person name="Goldberg J."/>
            <person name="Griggs A."/>
            <person name="Gujja S."/>
            <person name="Hansen M."/>
            <person name="Howarth C."/>
            <person name="Imamovic A."/>
            <person name="Larimer J."/>
            <person name="McCowen C."/>
            <person name="Montmayeur A."/>
            <person name="Murphy C."/>
            <person name="Neiman D."/>
            <person name="Pearson M."/>
            <person name="Priest M."/>
            <person name="Roberts A."/>
            <person name="Saif S."/>
            <person name="Shea T."/>
            <person name="Sisk P."/>
            <person name="Sykes S."/>
            <person name="Wortman J."/>
            <person name="Nusbaum C."/>
            <person name="Birren B."/>
        </authorList>
    </citation>
    <scope>NUCLEOTIDE SEQUENCE [LARGE SCALE GENOMIC DNA]</scope>
    <source>
        <strain evidence="9 10">YIT 12058</strain>
    </source>
</reference>
<dbReference type="SUPFAM" id="SSF49785">
    <property type="entry name" value="Galactose-binding domain-like"/>
    <property type="match status" value="1"/>
</dbReference>
<dbReference type="PATRIC" id="fig|742727.4.peg.4519"/>
<dbReference type="InterPro" id="IPR006104">
    <property type="entry name" value="Glyco_hydro_2_N"/>
</dbReference>
<keyword evidence="3" id="KW-0326">Glycosidase</keyword>
<dbReference type="InterPro" id="IPR051913">
    <property type="entry name" value="GH2_Domain-Containing"/>
</dbReference>
<gene>
    <name evidence="9" type="ORF">HMPREF9447_04431</name>
</gene>
<dbReference type="InterPro" id="IPR036156">
    <property type="entry name" value="Beta-gal/glucu_dom_sf"/>
</dbReference>
<evidence type="ECO:0000259" key="7">
    <source>
        <dbReference type="Pfam" id="PF16355"/>
    </source>
</evidence>
<dbReference type="InterPro" id="IPR040605">
    <property type="entry name" value="Glyco_hydro2_dom5"/>
</dbReference>
<sequence length="813" mass="92507">MFETIRRIIYLTLLLCVMQVMQAGESDRKELFDRGWRFSLGNLENAHQAVYDDSSWRLLNLPHDWSVEPLKEQIPGETIGPFSKKSPGGAATGQTLGGEGWYRKTFVISPEDAGKRHELYFEGIYNQSEIWVNGRKAHRNVYGYSTFRFDITPYCNPAGQENVIVVRVINEGKNSRWYTGSGIYRHVWMIRTAPSHIDDWGTFITTNRIADNQADVSLTATVVNGNDSATDFEVRIELVSPTGKTVSKATQSTKVASRDTLEIPFHLQVKKPRLWSTETPDLYTSRISLWKDGTRLDEVAIPFGIRTISFSVENGFELNGVKTKLKGGCVHHDNGLLGSAAFDRAEERKVEILKKNGYNAVRGSHNPMSESFMSACDRLGMLVIDEAFDQWRGKKNPQDYHLYFDEWSAKDIRALVLRDRNRPSVIMWSIGNEIRERITDEGRETAGYLKNEILKYDRTRPVTAGVNKHWDKDRKNMLPLDNAFHHLDVAGYNYMWRFYEEDHAKYPQRIIFGSESVATEASHNWDMVEKHPYVIGDFIWTAMDYLGESGIGNSLEVDPEENVHQFMSWPWFNGWCGDIDLLGVKKPQSYYRDVLWHERKISMAVEVPVAEGKIRKVSFWGWPEERLSWTFPGMENRRLKVNVYTRAPKVRLYLNNVLVEEKIVNEQYKASFEVPYQEGTLKAVEVDDNKEGASTVLATAGEATGLRVTADKTRLSADGQDLSYVWIELVDKKGNVVYDSQRKIQIASEGDGACIIASGTASPNDMASFQSLTPTLFNGRAMVIIRSDYHPGKMRLTVASDGIKTSAINLNTK</sequence>
<keyword evidence="2" id="KW-0378">Hydrolase</keyword>
<dbReference type="Pfam" id="PF18565">
    <property type="entry name" value="Glyco_hydro2_C5"/>
    <property type="match status" value="1"/>
</dbReference>
<dbReference type="InterPro" id="IPR032311">
    <property type="entry name" value="DUF4982"/>
</dbReference>
<dbReference type="AlphaFoldDB" id="K9DU18"/>
<evidence type="ECO:0000259" key="5">
    <source>
        <dbReference type="Pfam" id="PF02836"/>
    </source>
</evidence>
<feature type="domain" description="Glycosyl hydrolases family 2 sugar binding" evidence="6">
    <location>
        <begin position="91"/>
        <end position="191"/>
    </location>
</feature>
<dbReference type="HOGENOM" id="CLU_006501_0_1_10"/>
<dbReference type="PROSITE" id="PS00608">
    <property type="entry name" value="GLYCOSYL_HYDROL_F2_2"/>
    <property type="match status" value="1"/>
</dbReference>
<dbReference type="InterPro" id="IPR006101">
    <property type="entry name" value="Glyco_hydro_2"/>
</dbReference>